<evidence type="ECO:0000256" key="1">
    <source>
        <dbReference type="SAM" id="SignalP"/>
    </source>
</evidence>
<protein>
    <recommendedName>
        <fullName evidence="2">Autotransporter domain-containing protein</fullName>
    </recommendedName>
</protein>
<dbReference type="HOGENOM" id="CLU_605309_0_0_5"/>
<name>A3SHH1_ROSNI</name>
<dbReference type="InterPro" id="IPR005546">
    <property type="entry name" value="Autotransporte_beta"/>
</dbReference>
<dbReference type="InterPro" id="IPR036709">
    <property type="entry name" value="Autotransporte_beta_dom_sf"/>
</dbReference>
<dbReference type="EMBL" id="AALY01000001">
    <property type="protein sequence ID" value="EAP76802.1"/>
    <property type="molecule type" value="Genomic_DNA"/>
</dbReference>
<comment type="caution">
    <text evidence="3">The sequence shown here is derived from an EMBL/GenBank/DDBJ whole genome shotgun (WGS) entry which is preliminary data.</text>
</comment>
<dbReference type="eggNOG" id="ENOG5033Z57">
    <property type="taxonomic scope" value="Bacteria"/>
</dbReference>
<accession>A3SHH1</accession>
<dbReference type="Gene3D" id="2.40.128.130">
    <property type="entry name" value="Autotransporter beta-domain"/>
    <property type="match status" value="1"/>
</dbReference>
<feature type="signal peptide" evidence="1">
    <location>
        <begin position="1"/>
        <end position="23"/>
    </location>
</feature>
<dbReference type="PROSITE" id="PS51208">
    <property type="entry name" value="AUTOTRANSPORTER"/>
    <property type="match status" value="1"/>
</dbReference>
<keyword evidence="4" id="KW-1185">Reference proteome</keyword>
<reference evidence="3 4" key="1">
    <citation type="submission" date="2005-12" db="EMBL/GenBank/DDBJ databases">
        <authorList>
            <person name="Moran M.A."/>
            <person name="Ferriera S."/>
            <person name="Johnson J."/>
            <person name="Kravitz S."/>
            <person name="Halpern A."/>
            <person name="Remington K."/>
            <person name="Beeson K."/>
            <person name="Tran B."/>
            <person name="Rogers Y.-H."/>
            <person name="Friedman R."/>
            <person name="Venter J.C."/>
        </authorList>
    </citation>
    <scope>NUCLEOTIDE SEQUENCE [LARGE SCALE GENOMIC DNA]</scope>
    <source>
        <strain evidence="4">ATCC BAA-591 / DSM 15170 / ISM</strain>
    </source>
</reference>
<dbReference type="SUPFAM" id="SSF103515">
    <property type="entry name" value="Autotransporter"/>
    <property type="match status" value="1"/>
</dbReference>
<dbReference type="Proteomes" id="UP000005954">
    <property type="component" value="Unassembled WGS sequence"/>
</dbReference>
<dbReference type="SMART" id="SM00869">
    <property type="entry name" value="Autotransporter"/>
    <property type="match status" value="1"/>
</dbReference>
<gene>
    <name evidence="3" type="ORF">ISM_00895</name>
</gene>
<evidence type="ECO:0000259" key="2">
    <source>
        <dbReference type="PROSITE" id="PS51208"/>
    </source>
</evidence>
<evidence type="ECO:0000313" key="3">
    <source>
        <dbReference type="EMBL" id="EAP76802.1"/>
    </source>
</evidence>
<feature type="chain" id="PRO_5002658976" description="Autotransporter domain-containing protein" evidence="1">
    <location>
        <begin position="24"/>
        <end position="452"/>
    </location>
</feature>
<dbReference type="RefSeq" id="WP_009812209.1">
    <property type="nucleotide sequence ID" value="NZ_CH724156.1"/>
</dbReference>
<dbReference type="Pfam" id="PF03797">
    <property type="entry name" value="Autotransporter"/>
    <property type="match status" value="1"/>
</dbReference>
<evidence type="ECO:0000313" key="4">
    <source>
        <dbReference type="Proteomes" id="UP000005954"/>
    </source>
</evidence>
<keyword evidence="1" id="KW-0732">Signal</keyword>
<feature type="domain" description="Autotransporter" evidence="2">
    <location>
        <begin position="208"/>
        <end position="452"/>
    </location>
</feature>
<dbReference type="AlphaFoldDB" id="A3SHH1"/>
<proteinExistence type="predicted"/>
<sequence>MHFHHKSFLAAALTLGLATPALAAPAFEVTHDGVIDGSQSFGSSYYMDELELRITNPSSFLAQISAMNIQSTNNIALFLYNEGEFTPADYWQNNLAVTSGYLPGLSGAGAYPEGNYILAVVGNLPGNTGTYTLGLIGAILGWGPTQQQLLEEMQSAGITLGRLALRQSAGNTSQGARGSFVARDLQSPLSFGDFEDGEAPVISTKNGQLMGNVYAWVNFNGFIARGSANDYSGSGVQLGADISVSPNMVLGLSLGHDDLNANTATTSTSGDFTYVQPYLGYRSGAWSGELALLYGQADYKQTSAGGVGRADSDVWALSIAAQRDIALSDMLTFTPMASARYGEEKITGKSGTLAGTGSTTVDYSELSLGARWTRSVRDTLVYTGLHLDYVTTDAPAALAGGGYDPDGLSGRVELGGAFPITANGDLMIGAEMGGIGSELTNYSGQMRFVFSF</sequence>
<organism evidence="3 4">
    <name type="scientific">Roseovarius nubinhibens (strain ATCC BAA-591 / DSM 15170 / ISM)</name>
    <dbReference type="NCBI Taxonomy" id="89187"/>
    <lineage>
        <taxon>Bacteria</taxon>
        <taxon>Pseudomonadati</taxon>
        <taxon>Pseudomonadota</taxon>
        <taxon>Alphaproteobacteria</taxon>
        <taxon>Rhodobacterales</taxon>
        <taxon>Roseobacteraceae</taxon>
        <taxon>Roseovarius</taxon>
    </lineage>
</organism>